<gene>
    <name evidence="9" type="ORF">CC80DRAFT_458718</name>
</gene>
<sequence>MFHRPEEFSPERWLREDPVFAHDQHNAAQPFLIGPRSCIGRPLALAELRLILARLVWKFDLQQADTQPGGLDWNSQRTFSVVERRPFDVRLQVRKDAREGS</sequence>
<name>A0A6A5TIM9_9PLEO</name>
<protein>
    <submittedName>
        <fullName evidence="9">Cytochrome P450</fullName>
    </submittedName>
</protein>
<evidence type="ECO:0000256" key="5">
    <source>
        <dbReference type="ARBA" id="ARBA00023002"/>
    </source>
</evidence>
<dbReference type="InterPro" id="IPR050121">
    <property type="entry name" value="Cytochrome_P450_monoxygenase"/>
</dbReference>
<evidence type="ECO:0000256" key="4">
    <source>
        <dbReference type="ARBA" id="ARBA00022723"/>
    </source>
</evidence>
<comment type="similarity">
    <text evidence="2">Belongs to the cytochrome P450 family.</text>
</comment>
<dbReference type="AlphaFoldDB" id="A0A6A5TIM9"/>
<keyword evidence="4 8" id="KW-0479">Metal-binding</keyword>
<dbReference type="InterPro" id="IPR001128">
    <property type="entry name" value="Cyt_P450"/>
</dbReference>
<evidence type="ECO:0000313" key="9">
    <source>
        <dbReference type="EMBL" id="KAF1948787.1"/>
    </source>
</evidence>
<evidence type="ECO:0000256" key="7">
    <source>
        <dbReference type="ARBA" id="ARBA00023033"/>
    </source>
</evidence>
<dbReference type="GO" id="GO:0004497">
    <property type="term" value="F:monooxygenase activity"/>
    <property type="evidence" value="ECO:0007669"/>
    <property type="project" value="UniProtKB-KW"/>
</dbReference>
<dbReference type="InterPro" id="IPR002401">
    <property type="entry name" value="Cyt_P450_E_grp-I"/>
</dbReference>
<organism evidence="9 10">
    <name type="scientific">Byssothecium circinans</name>
    <dbReference type="NCBI Taxonomy" id="147558"/>
    <lineage>
        <taxon>Eukaryota</taxon>
        <taxon>Fungi</taxon>
        <taxon>Dikarya</taxon>
        <taxon>Ascomycota</taxon>
        <taxon>Pezizomycotina</taxon>
        <taxon>Dothideomycetes</taxon>
        <taxon>Pleosporomycetidae</taxon>
        <taxon>Pleosporales</taxon>
        <taxon>Massarineae</taxon>
        <taxon>Massarinaceae</taxon>
        <taxon>Byssothecium</taxon>
    </lineage>
</organism>
<dbReference type="GO" id="GO:0005506">
    <property type="term" value="F:iron ion binding"/>
    <property type="evidence" value="ECO:0007669"/>
    <property type="project" value="InterPro"/>
</dbReference>
<evidence type="ECO:0000256" key="8">
    <source>
        <dbReference type="PIRSR" id="PIRSR602401-1"/>
    </source>
</evidence>
<evidence type="ECO:0000256" key="6">
    <source>
        <dbReference type="ARBA" id="ARBA00023004"/>
    </source>
</evidence>
<dbReference type="EMBL" id="ML977049">
    <property type="protein sequence ID" value="KAF1948787.1"/>
    <property type="molecule type" value="Genomic_DNA"/>
</dbReference>
<dbReference type="PRINTS" id="PR00463">
    <property type="entry name" value="EP450I"/>
</dbReference>
<dbReference type="GO" id="GO:0020037">
    <property type="term" value="F:heme binding"/>
    <property type="evidence" value="ECO:0007669"/>
    <property type="project" value="InterPro"/>
</dbReference>
<evidence type="ECO:0000313" key="10">
    <source>
        <dbReference type="Proteomes" id="UP000800035"/>
    </source>
</evidence>
<keyword evidence="6 8" id="KW-0408">Iron</keyword>
<keyword evidence="5" id="KW-0560">Oxidoreductase</keyword>
<dbReference type="PANTHER" id="PTHR24305:SF29">
    <property type="entry name" value="BENZOATE-PARA-HYDROXYLASE"/>
    <property type="match status" value="1"/>
</dbReference>
<dbReference type="GO" id="GO:0016705">
    <property type="term" value="F:oxidoreductase activity, acting on paired donors, with incorporation or reduction of molecular oxygen"/>
    <property type="evidence" value="ECO:0007669"/>
    <property type="project" value="InterPro"/>
</dbReference>
<evidence type="ECO:0000256" key="2">
    <source>
        <dbReference type="ARBA" id="ARBA00010617"/>
    </source>
</evidence>
<keyword evidence="3 8" id="KW-0349">Heme</keyword>
<evidence type="ECO:0000256" key="1">
    <source>
        <dbReference type="ARBA" id="ARBA00001971"/>
    </source>
</evidence>
<keyword evidence="10" id="KW-1185">Reference proteome</keyword>
<dbReference type="PANTHER" id="PTHR24305">
    <property type="entry name" value="CYTOCHROME P450"/>
    <property type="match status" value="1"/>
</dbReference>
<evidence type="ECO:0000256" key="3">
    <source>
        <dbReference type="ARBA" id="ARBA00022617"/>
    </source>
</evidence>
<dbReference type="OrthoDB" id="1470350at2759"/>
<keyword evidence="7" id="KW-0503">Monooxygenase</keyword>
<reference evidence="9" key="1">
    <citation type="journal article" date="2020" name="Stud. Mycol.">
        <title>101 Dothideomycetes genomes: a test case for predicting lifestyles and emergence of pathogens.</title>
        <authorList>
            <person name="Haridas S."/>
            <person name="Albert R."/>
            <person name="Binder M."/>
            <person name="Bloem J."/>
            <person name="Labutti K."/>
            <person name="Salamov A."/>
            <person name="Andreopoulos B."/>
            <person name="Baker S."/>
            <person name="Barry K."/>
            <person name="Bills G."/>
            <person name="Bluhm B."/>
            <person name="Cannon C."/>
            <person name="Castanera R."/>
            <person name="Culley D."/>
            <person name="Daum C."/>
            <person name="Ezra D."/>
            <person name="Gonzalez J."/>
            <person name="Henrissat B."/>
            <person name="Kuo A."/>
            <person name="Liang C."/>
            <person name="Lipzen A."/>
            <person name="Lutzoni F."/>
            <person name="Magnuson J."/>
            <person name="Mondo S."/>
            <person name="Nolan M."/>
            <person name="Ohm R."/>
            <person name="Pangilinan J."/>
            <person name="Park H.-J."/>
            <person name="Ramirez L."/>
            <person name="Alfaro M."/>
            <person name="Sun H."/>
            <person name="Tritt A."/>
            <person name="Yoshinaga Y."/>
            <person name="Zwiers L.-H."/>
            <person name="Turgeon B."/>
            <person name="Goodwin S."/>
            <person name="Spatafora J."/>
            <person name="Crous P."/>
            <person name="Grigoriev I."/>
        </authorList>
    </citation>
    <scope>NUCLEOTIDE SEQUENCE</scope>
    <source>
        <strain evidence="9">CBS 675.92</strain>
    </source>
</reference>
<dbReference type="Pfam" id="PF00067">
    <property type="entry name" value="p450"/>
    <property type="match status" value="1"/>
</dbReference>
<proteinExistence type="inferred from homology"/>
<feature type="binding site" description="axial binding residue" evidence="8">
    <location>
        <position position="38"/>
    </location>
    <ligand>
        <name>heme</name>
        <dbReference type="ChEBI" id="CHEBI:30413"/>
    </ligand>
    <ligandPart>
        <name>Fe</name>
        <dbReference type="ChEBI" id="CHEBI:18248"/>
    </ligandPart>
</feature>
<comment type="cofactor">
    <cofactor evidence="1 8">
        <name>heme</name>
        <dbReference type="ChEBI" id="CHEBI:30413"/>
    </cofactor>
</comment>
<dbReference type="Gene3D" id="1.10.630.10">
    <property type="entry name" value="Cytochrome P450"/>
    <property type="match status" value="1"/>
</dbReference>
<dbReference type="InterPro" id="IPR036396">
    <property type="entry name" value="Cyt_P450_sf"/>
</dbReference>
<dbReference type="Proteomes" id="UP000800035">
    <property type="component" value="Unassembled WGS sequence"/>
</dbReference>
<dbReference type="SUPFAM" id="SSF48264">
    <property type="entry name" value="Cytochrome P450"/>
    <property type="match status" value="1"/>
</dbReference>
<accession>A0A6A5TIM9</accession>